<feature type="transmembrane region" description="Helical" evidence="1">
    <location>
        <begin position="6"/>
        <end position="25"/>
    </location>
</feature>
<proteinExistence type="predicted"/>
<dbReference type="EMBL" id="VIOS01000178">
    <property type="protein sequence ID" value="TQP07766.1"/>
    <property type="molecule type" value="Genomic_DNA"/>
</dbReference>
<keyword evidence="1" id="KW-0812">Transmembrane</keyword>
<dbReference type="RefSeq" id="WP_142546921.1">
    <property type="nucleotide sequence ID" value="NZ_JAHAOA010000020.1"/>
</dbReference>
<protein>
    <recommendedName>
        <fullName evidence="4">SMODS-associating 2TM beta-strand rich effector domain-containing protein</fullName>
    </recommendedName>
</protein>
<keyword evidence="1" id="KW-0472">Membrane</keyword>
<gene>
    <name evidence="2" type="ORF">FLM02_19490</name>
</gene>
<comment type="caution">
    <text evidence="2">The sequence shown here is derived from an EMBL/GenBank/DDBJ whole genome shotgun (WGS) entry which is preliminary data.</text>
</comment>
<dbReference type="AlphaFoldDB" id="A0A544BN77"/>
<evidence type="ECO:0000256" key="1">
    <source>
        <dbReference type="SAM" id="Phobius"/>
    </source>
</evidence>
<evidence type="ECO:0000313" key="3">
    <source>
        <dbReference type="Proteomes" id="UP000319979"/>
    </source>
</evidence>
<keyword evidence="1" id="KW-1133">Transmembrane helix</keyword>
<dbReference type="Proteomes" id="UP000319979">
    <property type="component" value="Unassembled WGS sequence"/>
</dbReference>
<evidence type="ECO:0008006" key="4">
    <source>
        <dbReference type="Google" id="ProtNLM"/>
    </source>
</evidence>
<reference evidence="2 3" key="1">
    <citation type="submission" date="2019-07" db="EMBL/GenBank/DDBJ databases">
        <title>Phenotypic and genotypic antimicrobial resistance traits of Vibrio cholerae non-O1/non-O139 isolated from a large Austrian lake frequently associated with cases of infection.</title>
        <authorList>
            <person name="Lepuschitz S."/>
            <person name="Baron S."/>
            <person name="Larvor E."/>
            <person name="Granier S."/>
            <person name="Pretzer C."/>
            <person name="Mach R.L."/>
            <person name="Farnleitner A.H."/>
            <person name="Ruppitsch W."/>
            <person name="Pleininger S."/>
            <person name="Indra A."/>
            <person name="Kirschner A.K.T."/>
        </authorList>
    </citation>
    <scope>NUCLEOTIDE SEQUENCE [LARGE SCALE GENOMIC DNA]</scope>
    <source>
        <strain evidence="2 3">A12JL36W90</strain>
    </source>
</reference>
<accession>A0A544BN77</accession>
<evidence type="ECO:0000313" key="2">
    <source>
        <dbReference type="EMBL" id="TQP07766.1"/>
    </source>
</evidence>
<name>A0A544BN77_VIBCL</name>
<organism evidence="2 3">
    <name type="scientific">Vibrio cholerae</name>
    <dbReference type="NCBI Taxonomy" id="666"/>
    <lineage>
        <taxon>Bacteria</taxon>
        <taxon>Pseudomonadati</taxon>
        <taxon>Pseudomonadota</taxon>
        <taxon>Gammaproteobacteria</taxon>
        <taxon>Vibrionales</taxon>
        <taxon>Vibrionaceae</taxon>
        <taxon>Vibrio</taxon>
    </lineage>
</organism>
<sequence length="203" mass="23331">MENLVSGLVSGLIVVFITLVVSRIWKYIVVPWFEERVYKDVKIEGQWFSYYTGTMLGRQEVITLQRHGHEIKGTMICTNIGHPDHGEQYNVHGTFKNLILPLVYENNNKLRTDRGTISLKSTYNARILKGTISFYSCPEDAIDTSPVTWYRSQEKMEEAKAEHEAYLKHGFDPLHKSSGNMKHSEVEIEEAEIKDVIDEKAHG</sequence>